<dbReference type="GeneID" id="56027375"/>
<dbReference type="SUPFAM" id="SSF53335">
    <property type="entry name" value="S-adenosyl-L-methionine-dependent methyltransferases"/>
    <property type="match status" value="1"/>
</dbReference>
<reference evidence="2 3" key="1">
    <citation type="submission" date="2020-07" db="EMBL/GenBank/DDBJ databases">
        <title>Gai3-2, isolated from salt lake.</title>
        <authorList>
            <person name="Cui H."/>
            <person name="Shi X."/>
        </authorList>
    </citation>
    <scope>NUCLEOTIDE SEQUENCE [LARGE SCALE GENOMIC DNA]</scope>
    <source>
        <strain evidence="2 3">Gai3-2</strain>
    </source>
</reference>
<dbReference type="InterPro" id="IPR029063">
    <property type="entry name" value="SAM-dependent_MTases_sf"/>
</dbReference>
<dbReference type="RefSeq" id="WP_179167784.1">
    <property type="nucleotide sequence ID" value="NZ_CP058529.1"/>
</dbReference>
<dbReference type="InterPro" id="IPR052514">
    <property type="entry name" value="SAM-dependent_MTase"/>
</dbReference>
<dbReference type="EMBL" id="CP058529">
    <property type="protein sequence ID" value="QLG26209.1"/>
    <property type="molecule type" value="Genomic_DNA"/>
</dbReference>
<organism evidence="2 3">
    <name type="scientific">Halorarum halophilum</name>
    <dbReference type="NCBI Taxonomy" id="2743090"/>
    <lineage>
        <taxon>Archaea</taxon>
        <taxon>Methanobacteriati</taxon>
        <taxon>Methanobacteriota</taxon>
        <taxon>Stenosarchaea group</taxon>
        <taxon>Halobacteria</taxon>
        <taxon>Halobacteriales</taxon>
        <taxon>Haloferacaceae</taxon>
        <taxon>Halorarum</taxon>
    </lineage>
</organism>
<sequence length="266" mass="29647">MAKLANRVREVYASEGGMELARRSTSYLSRRVKRSYWQARGQRTKEIRGTEATFLTEGRSARSLEIFDTERTMVADMLSESRSGDVLVDVGANLGYHSCFFGNHVADGFVEAFEPAPIVHRRLERNLDLNGVDGNAHRLALSDTSGSVTLPADVLSKTVESDRTVRTATADELVAGGEIRQPTIVKIDVEGCEPMVVEGMRNTLSDDRCRLLYCEVHLPGTGPSIEDFGWTRERFESTLAGFGFYLRTIKRRGNELHLKGAKNDTR</sequence>
<evidence type="ECO:0000313" key="2">
    <source>
        <dbReference type="EMBL" id="QLG26209.1"/>
    </source>
</evidence>
<keyword evidence="3" id="KW-1185">Reference proteome</keyword>
<dbReference type="PANTHER" id="PTHR34203:SF15">
    <property type="entry name" value="SLL1173 PROTEIN"/>
    <property type="match status" value="1"/>
</dbReference>
<dbReference type="Proteomes" id="UP000509750">
    <property type="component" value="Chromosome"/>
</dbReference>
<name>A0A7D5GVK7_9EURY</name>
<keyword evidence="2" id="KW-0489">Methyltransferase</keyword>
<keyword evidence="2" id="KW-0808">Transferase</keyword>
<dbReference type="OrthoDB" id="275825at2157"/>
<dbReference type="PANTHER" id="PTHR34203">
    <property type="entry name" value="METHYLTRANSFERASE, FKBM FAMILY PROTEIN"/>
    <property type="match status" value="1"/>
</dbReference>
<dbReference type="KEGG" id="halg:HUG10_01040"/>
<dbReference type="GO" id="GO:0032259">
    <property type="term" value="P:methylation"/>
    <property type="evidence" value="ECO:0007669"/>
    <property type="project" value="UniProtKB-KW"/>
</dbReference>
<dbReference type="Pfam" id="PF05050">
    <property type="entry name" value="Methyltransf_21"/>
    <property type="match status" value="1"/>
</dbReference>
<dbReference type="InterPro" id="IPR006342">
    <property type="entry name" value="FkbM_mtfrase"/>
</dbReference>
<dbReference type="GO" id="GO:0008168">
    <property type="term" value="F:methyltransferase activity"/>
    <property type="evidence" value="ECO:0007669"/>
    <property type="project" value="UniProtKB-KW"/>
</dbReference>
<evidence type="ECO:0000259" key="1">
    <source>
        <dbReference type="Pfam" id="PF05050"/>
    </source>
</evidence>
<protein>
    <submittedName>
        <fullName evidence="2">FkbM family methyltransferase</fullName>
    </submittedName>
</protein>
<proteinExistence type="predicted"/>
<dbReference type="NCBIfam" id="TIGR01444">
    <property type="entry name" value="fkbM_fam"/>
    <property type="match status" value="1"/>
</dbReference>
<dbReference type="Gene3D" id="3.40.50.150">
    <property type="entry name" value="Vaccinia Virus protein VP39"/>
    <property type="match status" value="1"/>
</dbReference>
<gene>
    <name evidence="2" type="ORF">HUG10_01040</name>
</gene>
<accession>A0A7D5GVK7</accession>
<dbReference type="AlphaFoldDB" id="A0A7D5GVK7"/>
<feature type="domain" description="Methyltransferase FkbM" evidence="1">
    <location>
        <begin position="89"/>
        <end position="220"/>
    </location>
</feature>
<evidence type="ECO:0000313" key="3">
    <source>
        <dbReference type="Proteomes" id="UP000509750"/>
    </source>
</evidence>